<proteinExistence type="predicted"/>
<evidence type="ECO:0000313" key="2">
    <source>
        <dbReference type="EMBL" id="SEK88123.1"/>
    </source>
</evidence>
<evidence type="ECO:0008006" key="4">
    <source>
        <dbReference type="Google" id="ProtNLM"/>
    </source>
</evidence>
<sequence>MFGKKSLSTVLFYSTRLIMIGYGVFLLLIIVSLISNNFVITELNELQIHIPFTNSMIKGDYNPIAFIGVFCFLILYSTFFLVLSLIFKTFSAEKLFTEVAIKYLRWFTILNLILPVAYAVIGILINNKIVFDDITPGLLHMGLGVFAAFIATIFKLGFTLQEENELTI</sequence>
<dbReference type="Proteomes" id="UP000198521">
    <property type="component" value="Unassembled WGS sequence"/>
</dbReference>
<feature type="transmembrane region" description="Helical" evidence="1">
    <location>
        <begin position="20"/>
        <end position="40"/>
    </location>
</feature>
<keyword evidence="1" id="KW-0812">Transmembrane</keyword>
<name>A0A1H7KMN1_AQUAM</name>
<keyword evidence="3" id="KW-1185">Reference proteome</keyword>
<feature type="transmembrane region" description="Helical" evidence="1">
    <location>
        <begin position="61"/>
        <end position="86"/>
    </location>
</feature>
<accession>A0A1H7KMN1</accession>
<evidence type="ECO:0000313" key="3">
    <source>
        <dbReference type="Proteomes" id="UP000198521"/>
    </source>
</evidence>
<evidence type="ECO:0000256" key="1">
    <source>
        <dbReference type="SAM" id="Phobius"/>
    </source>
</evidence>
<feature type="transmembrane region" description="Helical" evidence="1">
    <location>
        <begin position="137"/>
        <end position="158"/>
    </location>
</feature>
<keyword evidence="1" id="KW-0472">Membrane</keyword>
<dbReference type="EMBL" id="FOAB01000002">
    <property type="protein sequence ID" value="SEK88123.1"/>
    <property type="molecule type" value="Genomic_DNA"/>
</dbReference>
<reference evidence="2 3" key="1">
    <citation type="submission" date="2016-10" db="EMBL/GenBank/DDBJ databases">
        <authorList>
            <person name="de Groot N.N."/>
        </authorList>
    </citation>
    <scope>NUCLEOTIDE SEQUENCE [LARGE SCALE GENOMIC DNA]</scope>
    <source>
        <strain evidence="2 3">DSM 25232</strain>
    </source>
</reference>
<organism evidence="2 3">
    <name type="scientific">Aquimarina amphilecti</name>
    <dbReference type="NCBI Taxonomy" id="1038014"/>
    <lineage>
        <taxon>Bacteria</taxon>
        <taxon>Pseudomonadati</taxon>
        <taxon>Bacteroidota</taxon>
        <taxon>Flavobacteriia</taxon>
        <taxon>Flavobacteriales</taxon>
        <taxon>Flavobacteriaceae</taxon>
        <taxon>Aquimarina</taxon>
    </lineage>
</organism>
<keyword evidence="1" id="KW-1133">Transmembrane helix</keyword>
<feature type="transmembrane region" description="Helical" evidence="1">
    <location>
        <begin position="106"/>
        <end position="125"/>
    </location>
</feature>
<dbReference type="AlphaFoldDB" id="A0A1H7KMN1"/>
<protein>
    <recommendedName>
        <fullName evidence="4">DUF2975 domain-containing protein</fullName>
    </recommendedName>
</protein>
<dbReference type="STRING" id="1038014.SAMN04487910_1377"/>
<gene>
    <name evidence="2" type="ORF">SAMN04487910_1377</name>
</gene>